<evidence type="ECO:0000256" key="8">
    <source>
        <dbReference type="ARBA" id="ARBA00044011"/>
    </source>
</evidence>
<dbReference type="GO" id="GO:0009507">
    <property type="term" value="C:chloroplast"/>
    <property type="evidence" value="ECO:0007669"/>
    <property type="project" value="UniProtKB-SubCell"/>
</dbReference>
<dbReference type="GO" id="GO:0016168">
    <property type="term" value="F:chlorophyll binding"/>
    <property type="evidence" value="ECO:0007669"/>
    <property type="project" value="UniProtKB-KW"/>
</dbReference>
<dbReference type="AlphaFoldDB" id="A0AAD2JH36"/>
<dbReference type="GO" id="GO:0030076">
    <property type="term" value="C:light-harvesting complex"/>
    <property type="evidence" value="ECO:0007669"/>
    <property type="project" value="UniProtKB-KW"/>
</dbReference>
<keyword evidence="9" id="KW-0157">Chromophore</keyword>
<dbReference type="Gene3D" id="1.10.3460.10">
    <property type="entry name" value="Chlorophyll a/b binding protein domain"/>
    <property type="match status" value="1"/>
</dbReference>
<dbReference type="SUPFAM" id="SSF103511">
    <property type="entry name" value="Chlorophyll a-b binding protein"/>
    <property type="match status" value="1"/>
</dbReference>
<dbReference type="GO" id="GO:0016020">
    <property type="term" value="C:membrane"/>
    <property type="evidence" value="ECO:0007669"/>
    <property type="project" value="InterPro"/>
</dbReference>
<evidence type="ECO:0000313" key="10">
    <source>
        <dbReference type="EMBL" id="CAJ1949895.1"/>
    </source>
</evidence>
<dbReference type="Pfam" id="PF00504">
    <property type="entry name" value="Chloroa_b-bind"/>
    <property type="match status" value="1"/>
</dbReference>
<keyword evidence="9" id="KW-0148">Chlorophyll</keyword>
<dbReference type="InterPro" id="IPR001344">
    <property type="entry name" value="Chloro_AB-bd_pln"/>
</dbReference>
<feature type="binding site" evidence="9">
    <location>
        <position position="229"/>
    </location>
    <ligand>
        <name>chlorophyll a</name>
        <dbReference type="ChEBI" id="CHEBI:58416"/>
        <label>1</label>
    </ligand>
</feature>
<feature type="binding site" description="axial binding residue" evidence="9">
    <location>
        <position position="135"/>
    </location>
    <ligand>
        <name>chlorophyll b</name>
        <dbReference type="ChEBI" id="CHEBI:61721"/>
        <label>1</label>
    </ligand>
    <ligandPart>
        <name>Mg</name>
        <dbReference type="ChEBI" id="CHEBI:25107"/>
    </ligandPart>
</feature>
<comment type="caution">
    <text evidence="10">The sequence shown here is derived from an EMBL/GenBank/DDBJ whole genome shotgun (WGS) entry which is preliminary data.</text>
</comment>
<feature type="binding site" evidence="9">
    <location>
        <position position="227"/>
    </location>
    <ligand>
        <name>chlorophyll a</name>
        <dbReference type="ChEBI" id="CHEBI:58416"/>
        <label>1</label>
    </ligand>
</feature>
<reference evidence="10" key="1">
    <citation type="submission" date="2023-08" db="EMBL/GenBank/DDBJ databases">
        <authorList>
            <person name="Audoor S."/>
            <person name="Bilcke G."/>
        </authorList>
    </citation>
    <scope>NUCLEOTIDE SEQUENCE</scope>
</reference>
<protein>
    <recommendedName>
        <fullName evidence="12">Chlorophyll a-b binding protein, chloroplastic</fullName>
    </recommendedName>
</protein>
<dbReference type="Proteomes" id="UP001295423">
    <property type="component" value="Unassembled WGS sequence"/>
</dbReference>
<accession>A0AAD2JH36</accession>
<organism evidence="10 11">
    <name type="scientific">Cylindrotheca closterium</name>
    <dbReference type="NCBI Taxonomy" id="2856"/>
    <lineage>
        <taxon>Eukaryota</taxon>
        <taxon>Sar</taxon>
        <taxon>Stramenopiles</taxon>
        <taxon>Ochrophyta</taxon>
        <taxon>Bacillariophyta</taxon>
        <taxon>Bacillariophyceae</taxon>
        <taxon>Bacillariophycidae</taxon>
        <taxon>Bacillariales</taxon>
        <taxon>Bacillariaceae</taxon>
        <taxon>Cylindrotheca</taxon>
    </lineage>
</organism>
<dbReference type="GO" id="GO:0009765">
    <property type="term" value="P:photosynthesis, light harvesting"/>
    <property type="evidence" value="ECO:0007669"/>
    <property type="project" value="InterPro"/>
</dbReference>
<comment type="function">
    <text evidence="1">The light-harvesting complex (LHC) functions as a light receptor, it captures and delivers excitation energy to photosystems with which it is closely associated. Energy is transferred from the carotenoid and chlorophyll C (or B) to chlorophyll A and the photosynthetic reaction centers where it is used to synthesize ATP and reducing power.</text>
</comment>
<evidence type="ECO:0008006" key="12">
    <source>
        <dbReference type="Google" id="ProtNLM"/>
    </source>
</evidence>
<evidence type="ECO:0000256" key="4">
    <source>
        <dbReference type="ARBA" id="ARBA00022528"/>
    </source>
</evidence>
<keyword evidence="7" id="KW-0437">Light-harvesting polypeptide</keyword>
<feature type="binding site" evidence="9">
    <location>
        <position position="130"/>
    </location>
    <ligand>
        <name>chlorophyll a</name>
        <dbReference type="ChEBI" id="CHEBI:58416"/>
        <label>1</label>
    </ligand>
</feature>
<proteinExistence type="inferred from homology"/>
<feature type="binding site" evidence="9">
    <location>
        <position position="133"/>
    </location>
    <ligand>
        <name>chlorophyll a</name>
        <dbReference type="ChEBI" id="CHEBI:58416"/>
        <label>1</label>
    </ligand>
</feature>
<keyword evidence="5" id="KW-0602">Photosynthesis</keyword>
<keyword evidence="11" id="KW-1185">Reference proteome</keyword>
<dbReference type="InterPro" id="IPR022796">
    <property type="entry name" value="Chloroa_b-bind"/>
</dbReference>
<comment type="subcellular location">
    <subcellularLocation>
        <location evidence="2">Plastid</location>
        <location evidence="2">Chloroplast</location>
    </subcellularLocation>
</comment>
<evidence type="ECO:0000313" key="11">
    <source>
        <dbReference type="Proteomes" id="UP001295423"/>
    </source>
</evidence>
<evidence type="ECO:0000256" key="5">
    <source>
        <dbReference type="ARBA" id="ARBA00022531"/>
    </source>
</evidence>
<evidence type="ECO:0000256" key="1">
    <source>
        <dbReference type="ARBA" id="ARBA00004022"/>
    </source>
</evidence>
<comment type="subunit">
    <text evidence="8">The LHC complex of chromophytic algae is composed of fucoxanthin, chlorophyll A and C bound non-covalently by fucoxanthin chlorophyll proteins (FCPs). The ratio of the pigments in LHC; fucoxanthin: chlorophyll C: chlorophyll A; (0.6-1): (0.1-0.3): (1).</text>
</comment>
<keyword evidence="6" id="KW-0934">Plastid</keyword>
<evidence type="ECO:0000256" key="3">
    <source>
        <dbReference type="ARBA" id="ARBA00005933"/>
    </source>
</evidence>
<sequence>MTKRMTPVSKMMLRSFMTAILSSSSSSLLPLRPTKSPIFALALSSSSNNNNNNNPMSKLLPIKNNNNNINKAPLALSEELGCSPTLTALLKRTPLITTDNSNKNQQEEPFYFDPMGLATDENFGRYREAELKHGRVSMLVVLISIVQTAFLVKTPIAVFLEPPHLWELAQTHNWFFVPKVLLVTGILETLLLVQASPQDMPGDYGLGYFGVRDKGQNERSLVCELENGRLAMMVLLYFALNELLGPSVSISNLPTSLPLLFQELQKWAKLWASITAF</sequence>
<evidence type="ECO:0000256" key="7">
    <source>
        <dbReference type="ARBA" id="ARBA00023243"/>
    </source>
</evidence>
<keyword evidence="4" id="KW-0150">Chloroplast</keyword>
<dbReference type="EMBL" id="CAKOGP040001759">
    <property type="protein sequence ID" value="CAJ1949895.1"/>
    <property type="molecule type" value="Genomic_DNA"/>
</dbReference>
<comment type="similarity">
    <text evidence="3">Belongs to the fucoxanthin chlorophyll protein family.</text>
</comment>
<dbReference type="PANTHER" id="PTHR21649">
    <property type="entry name" value="CHLOROPHYLL A/B BINDING PROTEIN"/>
    <property type="match status" value="1"/>
</dbReference>
<feature type="binding site" evidence="9">
    <location>
        <position position="224"/>
    </location>
    <ligand>
        <name>chlorophyll a</name>
        <dbReference type="ChEBI" id="CHEBI:58416"/>
        <label>1</label>
    </ligand>
</feature>
<evidence type="ECO:0000256" key="2">
    <source>
        <dbReference type="ARBA" id="ARBA00004229"/>
    </source>
</evidence>
<evidence type="ECO:0000256" key="6">
    <source>
        <dbReference type="ARBA" id="ARBA00022640"/>
    </source>
</evidence>
<gene>
    <name evidence="10" type="ORF">CYCCA115_LOCUS12319</name>
</gene>
<evidence type="ECO:0000256" key="9">
    <source>
        <dbReference type="PIRSR" id="PIRSR601344-1"/>
    </source>
</evidence>
<name>A0AAD2JH36_9STRA</name>